<keyword evidence="8" id="KW-1185">Reference proteome</keyword>
<dbReference type="PANTHER" id="PTHR30482:SF5">
    <property type="entry name" value="ABC TRANSPORTER PERMEASE PROTEIN"/>
    <property type="match status" value="1"/>
</dbReference>
<reference evidence="8" key="2">
    <citation type="journal article" date="2016" name="Int. J. Syst. Evol. Microbiol.">
        <title>Complete genome sequence and cell structure of Limnochorda pilosa, a Gram-negative spore-former within the phylum Firmicutes.</title>
        <authorList>
            <person name="Watanabe M."/>
            <person name="Kojima H."/>
            <person name="Fukui M."/>
        </authorList>
    </citation>
    <scope>NUCLEOTIDE SEQUENCE [LARGE SCALE GENOMIC DNA]</scope>
    <source>
        <strain evidence="8">HC45</strain>
    </source>
</reference>
<evidence type="ECO:0000313" key="7">
    <source>
        <dbReference type="EMBL" id="BAS26931.1"/>
    </source>
</evidence>
<feature type="transmembrane region" description="Helical" evidence="6">
    <location>
        <begin position="19"/>
        <end position="40"/>
    </location>
</feature>
<accession>A0A0K2SIH8</accession>
<feature type="transmembrane region" description="Helical" evidence="6">
    <location>
        <begin position="74"/>
        <end position="93"/>
    </location>
</feature>
<organism evidence="7 8">
    <name type="scientific">Limnochorda pilosa</name>
    <dbReference type="NCBI Taxonomy" id="1555112"/>
    <lineage>
        <taxon>Bacteria</taxon>
        <taxon>Bacillati</taxon>
        <taxon>Bacillota</taxon>
        <taxon>Limnochordia</taxon>
        <taxon>Limnochordales</taxon>
        <taxon>Limnochordaceae</taxon>
        <taxon>Limnochorda</taxon>
    </lineage>
</organism>
<feature type="transmembrane region" description="Helical" evidence="6">
    <location>
        <begin position="174"/>
        <end position="194"/>
    </location>
</feature>
<dbReference type="PANTHER" id="PTHR30482">
    <property type="entry name" value="HIGH-AFFINITY BRANCHED-CHAIN AMINO ACID TRANSPORT SYSTEM PERMEASE"/>
    <property type="match status" value="1"/>
</dbReference>
<proteinExistence type="predicted"/>
<dbReference type="RefSeq" id="WP_198409729.1">
    <property type="nucleotide sequence ID" value="NZ_AP014924.1"/>
</dbReference>
<dbReference type="GO" id="GO:0015658">
    <property type="term" value="F:branched-chain amino acid transmembrane transporter activity"/>
    <property type="evidence" value="ECO:0007669"/>
    <property type="project" value="InterPro"/>
</dbReference>
<dbReference type="Proteomes" id="UP000065807">
    <property type="component" value="Chromosome"/>
</dbReference>
<evidence type="ECO:0000256" key="2">
    <source>
        <dbReference type="ARBA" id="ARBA00022475"/>
    </source>
</evidence>
<feature type="transmembrane region" description="Helical" evidence="6">
    <location>
        <begin position="46"/>
        <end position="67"/>
    </location>
</feature>
<name>A0A0K2SIH8_LIMPI</name>
<dbReference type="EMBL" id="AP014924">
    <property type="protein sequence ID" value="BAS26931.1"/>
    <property type="molecule type" value="Genomic_DNA"/>
</dbReference>
<evidence type="ECO:0000256" key="5">
    <source>
        <dbReference type="ARBA" id="ARBA00023136"/>
    </source>
</evidence>
<dbReference type="InterPro" id="IPR001851">
    <property type="entry name" value="ABC_transp_permease"/>
</dbReference>
<dbReference type="GO" id="GO:0005886">
    <property type="term" value="C:plasma membrane"/>
    <property type="evidence" value="ECO:0007669"/>
    <property type="project" value="UniProtKB-SubCell"/>
</dbReference>
<dbReference type="InterPro" id="IPR043428">
    <property type="entry name" value="LivM-like"/>
</dbReference>
<evidence type="ECO:0000313" key="8">
    <source>
        <dbReference type="Proteomes" id="UP000065807"/>
    </source>
</evidence>
<keyword evidence="3 6" id="KW-0812">Transmembrane</keyword>
<dbReference type="Pfam" id="PF02653">
    <property type="entry name" value="BPD_transp_2"/>
    <property type="match status" value="1"/>
</dbReference>
<feature type="transmembrane region" description="Helical" evidence="6">
    <location>
        <begin position="261"/>
        <end position="286"/>
    </location>
</feature>
<evidence type="ECO:0000256" key="1">
    <source>
        <dbReference type="ARBA" id="ARBA00004651"/>
    </source>
</evidence>
<dbReference type="CDD" id="cd06581">
    <property type="entry name" value="TM_PBP1_LivM_like"/>
    <property type="match status" value="1"/>
</dbReference>
<evidence type="ECO:0000256" key="3">
    <source>
        <dbReference type="ARBA" id="ARBA00022692"/>
    </source>
</evidence>
<gene>
    <name evidence="7" type="ORF">LIP_1074</name>
</gene>
<protein>
    <submittedName>
        <fullName evidence="7">ABC transporter permease</fullName>
    </submittedName>
</protein>
<reference evidence="8" key="1">
    <citation type="submission" date="2015-07" db="EMBL/GenBank/DDBJ databases">
        <title>Complete genome sequence and phylogenetic analysis of Limnochorda pilosa.</title>
        <authorList>
            <person name="Watanabe M."/>
            <person name="Kojima H."/>
            <person name="Fukui M."/>
        </authorList>
    </citation>
    <scope>NUCLEOTIDE SEQUENCE [LARGE SCALE GENOMIC DNA]</scope>
    <source>
        <strain evidence="8">HC45</strain>
    </source>
</reference>
<feature type="transmembrane region" description="Helical" evidence="6">
    <location>
        <begin position="307"/>
        <end position="326"/>
    </location>
</feature>
<feature type="transmembrane region" description="Helical" evidence="6">
    <location>
        <begin position="99"/>
        <end position="119"/>
    </location>
</feature>
<keyword evidence="2" id="KW-1003">Cell membrane</keyword>
<comment type="subcellular location">
    <subcellularLocation>
        <location evidence="1">Cell membrane</location>
        <topology evidence="1">Multi-pass membrane protein</topology>
    </subcellularLocation>
</comment>
<sequence length="349" mass="37087">MQLTACGNYKVRYQDDLTVFPNATGRLFVAGLLLLLSLVPLLRSDYLVYLATLVGIFVIGTLGLNLLTGNTGQISLGHGAFMGVGAYVTGILAGQGLPFWLALPLAGTATAAVGAVFGIPSLRVKGLYLALATLAAQVILQFGFNLYDSGGGGTSYLRVGDPTLFGLSLGSDRAFYYLVLAVTAVFVFAALNLLRSRFGRAFAAIRDNDRAAAAMGVDVFLYKLLAFSISSFYVGVAGGLWAYLSGVVSAERFTLTLSIEYLAMIIVGGMGSVIGSILGAVFITLLPEGLRVGADLLSQAMPGVSNLFIGLRYAVFGLVVVGFLVFEPQGLADRWRVIKSYFNLWPFRY</sequence>
<dbReference type="PATRIC" id="fig|1555112.3.peg.1122"/>
<keyword evidence="5 6" id="KW-0472">Membrane</keyword>
<dbReference type="KEGG" id="lpil:LIP_1074"/>
<dbReference type="AlphaFoldDB" id="A0A0K2SIH8"/>
<feature type="transmembrane region" description="Helical" evidence="6">
    <location>
        <begin position="126"/>
        <end position="147"/>
    </location>
</feature>
<evidence type="ECO:0000256" key="4">
    <source>
        <dbReference type="ARBA" id="ARBA00022989"/>
    </source>
</evidence>
<dbReference type="STRING" id="1555112.LIP_1074"/>
<keyword evidence="4 6" id="KW-1133">Transmembrane helix</keyword>
<evidence type="ECO:0000256" key="6">
    <source>
        <dbReference type="SAM" id="Phobius"/>
    </source>
</evidence>
<feature type="transmembrane region" description="Helical" evidence="6">
    <location>
        <begin position="220"/>
        <end position="241"/>
    </location>
</feature>